<comment type="cofactor">
    <cofactor evidence="9">
        <name>Mg(2+)</name>
        <dbReference type="ChEBI" id="CHEBI:18420"/>
    </cofactor>
    <text evidence="9">Binds 1 Mg(2+) ion per subunit.</text>
</comment>
<dbReference type="EC" id="2.5.1.3" evidence="9"/>
<proteinExistence type="inferred from homology"/>
<protein>
    <recommendedName>
        <fullName evidence="9">Thiamine-phosphate synthase</fullName>
        <shortName evidence="9">TP synthase</shortName>
        <shortName evidence="9">TPS</shortName>
        <ecNumber evidence="9">2.5.1.3</ecNumber>
    </recommendedName>
    <alternativeName>
        <fullName evidence="9">Thiamine-phosphate pyrophosphorylase</fullName>
        <shortName evidence="9">TMP pyrophosphorylase</shortName>
        <shortName evidence="9">TMP-PPase</shortName>
    </alternativeName>
</protein>
<evidence type="ECO:0000256" key="1">
    <source>
        <dbReference type="ARBA" id="ARBA00005165"/>
    </source>
</evidence>
<feature type="binding site" evidence="9">
    <location>
        <position position="136"/>
    </location>
    <ligand>
        <name>4-amino-2-methyl-5-(diphosphooxymethyl)pyrimidine</name>
        <dbReference type="ChEBI" id="CHEBI:57841"/>
    </ligand>
</feature>
<dbReference type="HAMAP" id="MF_00097">
    <property type="entry name" value="TMP_synthase"/>
    <property type="match status" value="1"/>
</dbReference>
<organism evidence="13 14">
    <name type="scientific">Shouchella lonarensis</name>
    <dbReference type="NCBI Taxonomy" id="1464122"/>
    <lineage>
        <taxon>Bacteria</taxon>
        <taxon>Bacillati</taxon>
        <taxon>Bacillota</taxon>
        <taxon>Bacilli</taxon>
        <taxon>Bacillales</taxon>
        <taxon>Bacillaceae</taxon>
        <taxon>Shouchella</taxon>
    </lineage>
</organism>
<evidence type="ECO:0000256" key="4">
    <source>
        <dbReference type="ARBA" id="ARBA00022842"/>
    </source>
</evidence>
<comment type="catalytic activity">
    <reaction evidence="6 9 10">
        <text>4-methyl-5-(2-phosphooxyethyl)-thiazole + 4-amino-2-methyl-5-(diphosphooxymethyl)pyrimidine + H(+) = thiamine phosphate + diphosphate</text>
        <dbReference type="Rhea" id="RHEA:22328"/>
        <dbReference type="ChEBI" id="CHEBI:15378"/>
        <dbReference type="ChEBI" id="CHEBI:33019"/>
        <dbReference type="ChEBI" id="CHEBI:37575"/>
        <dbReference type="ChEBI" id="CHEBI:57841"/>
        <dbReference type="ChEBI" id="CHEBI:58296"/>
        <dbReference type="EC" id="2.5.1.3"/>
    </reaction>
</comment>
<comment type="catalytic activity">
    <reaction evidence="8 9 10">
        <text>2-[(2R,5Z)-2-carboxy-4-methylthiazol-5(2H)-ylidene]ethyl phosphate + 4-amino-2-methyl-5-(diphosphooxymethyl)pyrimidine + 2 H(+) = thiamine phosphate + CO2 + diphosphate</text>
        <dbReference type="Rhea" id="RHEA:47844"/>
        <dbReference type="ChEBI" id="CHEBI:15378"/>
        <dbReference type="ChEBI" id="CHEBI:16526"/>
        <dbReference type="ChEBI" id="CHEBI:33019"/>
        <dbReference type="ChEBI" id="CHEBI:37575"/>
        <dbReference type="ChEBI" id="CHEBI:57841"/>
        <dbReference type="ChEBI" id="CHEBI:62899"/>
        <dbReference type="EC" id="2.5.1.3"/>
    </reaction>
</comment>
<feature type="binding site" evidence="9">
    <location>
        <position position="69"/>
    </location>
    <ligand>
        <name>Mg(2+)</name>
        <dbReference type="ChEBI" id="CHEBI:18420"/>
    </ligand>
</feature>
<dbReference type="STRING" id="1464122.SAMN05421737_105169"/>
<sequence length="210" mass="21936">MRDFSLYAITGEAFHPGRDIAEVMEEAICGGVDMVQLRDKTSSKQQVLEKAYALKKVTDAYGVPLIINDHIDVALAVDADGVHVGQNDLPLADVRRIVGSEKIIGVSTHALSEAIAAEKGGANYIGVGPIFPTNSKVDVVAPVTTAYIREVVQHVNIPFVAIGGINVENVAEVISAGAKRISVISAIAGAKDVKAATSALKAALKGARTP</sequence>
<evidence type="ECO:0000256" key="10">
    <source>
        <dbReference type="RuleBase" id="RU003826"/>
    </source>
</evidence>
<dbReference type="FunFam" id="3.20.20.70:FF:000096">
    <property type="entry name" value="Thiamine-phosphate synthase"/>
    <property type="match status" value="1"/>
</dbReference>
<dbReference type="GO" id="GO:0005737">
    <property type="term" value="C:cytoplasm"/>
    <property type="evidence" value="ECO:0007669"/>
    <property type="project" value="TreeGrafter"/>
</dbReference>
<feature type="binding site" evidence="9">
    <location>
        <position position="68"/>
    </location>
    <ligand>
        <name>4-amino-2-methyl-5-(diphosphooxymethyl)pyrimidine</name>
        <dbReference type="ChEBI" id="CHEBI:57841"/>
    </ligand>
</feature>
<keyword evidence="14" id="KW-1185">Reference proteome</keyword>
<dbReference type="SUPFAM" id="SSF51391">
    <property type="entry name" value="Thiamin phosphate synthase"/>
    <property type="match status" value="1"/>
</dbReference>
<dbReference type="AlphaFoldDB" id="A0A1G6IUF6"/>
<evidence type="ECO:0000256" key="6">
    <source>
        <dbReference type="ARBA" id="ARBA00047334"/>
    </source>
</evidence>
<gene>
    <name evidence="9" type="primary">thiE</name>
    <name evidence="13" type="ORF">SAMN05421737_105169</name>
</gene>
<feature type="domain" description="Thiamine phosphate synthase/TenI" evidence="12">
    <location>
        <begin position="6"/>
        <end position="187"/>
    </location>
</feature>
<keyword evidence="4 9" id="KW-0460">Magnesium</keyword>
<evidence type="ECO:0000256" key="7">
    <source>
        <dbReference type="ARBA" id="ARBA00047851"/>
    </source>
</evidence>
<name>A0A1G6IUF6_9BACI</name>
<dbReference type="Pfam" id="PF02581">
    <property type="entry name" value="TMP-TENI"/>
    <property type="match status" value="1"/>
</dbReference>
<dbReference type="EMBL" id="FMYM01000005">
    <property type="protein sequence ID" value="SDC10094.1"/>
    <property type="molecule type" value="Genomic_DNA"/>
</dbReference>
<evidence type="ECO:0000256" key="11">
    <source>
        <dbReference type="RuleBase" id="RU004253"/>
    </source>
</evidence>
<dbReference type="PANTHER" id="PTHR20857:SF15">
    <property type="entry name" value="THIAMINE-PHOSPHATE SYNTHASE"/>
    <property type="match status" value="1"/>
</dbReference>
<evidence type="ECO:0000256" key="9">
    <source>
        <dbReference type="HAMAP-Rule" id="MF_00097"/>
    </source>
</evidence>
<comment type="pathway">
    <text evidence="1 9 11">Cofactor biosynthesis; thiamine diphosphate biosynthesis; thiamine phosphate from 4-amino-2-methyl-5-diphosphomethylpyrimidine and 4-methyl-5-(2-phosphoethyl)-thiazole: step 1/1.</text>
</comment>
<dbReference type="InterPro" id="IPR036206">
    <property type="entry name" value="ThiamineP_synth_sf"/>
</dbReference>
<dbReference type="PANTHER" id="PTHR20857">
    <property type="entry name" value="THIAMINE-PHOSPHATE PYROPHOSPHORYLASE"/>
    <property type="match status" value="1"/>
</dbReference>
<dbReference type="GO" id="GO:0009229">
    <property type="term" value="P:thiamine diphosphate biosynthetic process"/>
    <property type="evidence" value="ECO:0007669"/>
    <property type="project" value="UniProtKB-UniRule"/>
</dbReference>
<feature type="binding site" evidence="9">
    <location>
        <begin position="133"/>
        <end position="135"/>
    </location>
    <ligand>
        <name>2-[(2R,5Z)-2-carboxy-4-methylthiazol-5(2H)-ylidene]ethyl phosphate</name>
        <dbReference type="ChEBI" id="CHEBI:62899"/>
    </ligand>
</feature>
<dbReference type="InterPro" id="IPR034291">
    <property type="entry name" value="TMP_synthase"/>
</dbReference>
<comment type="function">
    <text evidence="9">Condenses 4-methyl-5-(beta-hydroxyethyl)thiazole monophosphate (THZ-P) and 2-methyl-4-amino-5-hydroxymethyl pyrimidine pyrophosphate (HMP-PP) to form thiamine monophosphate (TMP).</text>
</comment>
<dbReference type="Proteomes" id="UP000242662">
    <property type="component" value="Unassembled WGS sequence"/>
</dbReference>
<dbReference type="OrthoDB" id="9812206at2"/>
<dbReference type="GO" id="GO:0004789">
    <property type="term" value="F:thiamine-phosphate diphosphorylase activity"/>
    <property type="evidence" value="ECO:0007669"/>
    <property type="project" value="UniProtKB-UniRule"/>
</dbReference>
<keyword evidence="5 9" id="KW-0784">Thiamine biosynthesis</keyword>
<feature type="binding site" evidence="9">
    <location>
        <position position="88"/>
    </location>
    <ligand>
        <name>Mg(2+)</name>
        <dbReference type="ChEBI" id="CHEBI:18420"/>
    </ligand>
</feature>
<keyword evidence="2 9" id="KW-0808">Transferase</keyword>
<evidence type="ECO:0000256" key="5">
    <source>
        <dbReference type="ARBA" id="ARBA00022977"/>
    </source>
</evidence>
<feature type="binding site" evidence="9">
    <location>
        <begin position="36"/>
        <end position="40"/>
    </location>
    <ligand>
        <name>4-amino-2-methyl-5-(diphosphooxymethyl)pyrimidine</name>
        <dbReference type="ChEBI" id="CHEBI:57841"/>
    </ligand>
</feature>
<evidence type="ECO:0000313" key="13">
    <source>
        <dbReference type="EMBL" id="SDC10094.1"/>
    </source>
</evidence>
<feature type="binding site" evidence="9">
    <location>
        <begin position="184"/>
        <end position="185"/>
    </location>
    <ligand>
        <name>2-[(2R,5Z)-2-carboxy-4-methylthiazol-5(2H)-ylidene]ethyl phosphate</name>
        <dbReference type="ChEBI" id="CHEBI:62899"/>
    </ligand>
</feature>
<comment type="similarity">
    <text evidence="9 10">Belongs to the thiamine-phosphate synthase family.</text>
</comment>
<evidence type="ECO:0000313" key="14">
    <source>
        <dbReference type="Proteomes" id="UP000242662"/>
    </source>
</evidence>
<dbReference type="Gene3D" id="3.20.20.70">
    <property type="entry name" value="Aldolase class I"/>
    <property type="match status" value="1"/>
</dbReference>
<evidence type="ECO:0000256" key="8">
    <source>
        <dbReference type="ARBA" id="ARBA00047883"/>
    </source>
</evidence>
<feature type="binding site" evidence="9">
    <location>
        <position position="164"/>
    </location>
    <ligand>
        <name>2-[(2R,5Z)-2-carboxy-4-methylthiazol-5(2H)-ylidene]ethyl phosphate</name>
        <dbReference type="ChEBI" id="CHEBI:62899"/>
    </ligand>
</feature>
<accession>A0A1G6IUF6</accession>
<evidence type="ECO:0000259" key="12">
    <source>
        <dbReference type="Pfam" id="PF02581"/>
    </source>
</evidence>
<evidence type="ECO:0000256" key="2">
    <source>
        <dbReference type="ARBA" id="ARBA00022679"/>
    </source>
</evidence>
<dbReference type="NCBIfam" id="TIGR00693">
    <property type="entry name" value="thiE"/>
    <property type="match status" value="1"/>
</dbReference>
<evidence type="ECO:0000256" key="3">
    <source>
        <dbReference type="ARBA" id="ARBA00022723"/>
    </source>
</evidence>
<keyword evidence="3 9" id="KW-0479">Metal-binding</keyword>
<feature type="binding site" evidence="9">
    <location>
        <position position="107"/>
    </location>
    <ligand>
        <name>4-amino-2-methyl-5-(diphosphooxymethyl)pyrimidine</name>
        <dbReference type="ChEBI" id="CHEBI:57841"/>
    </ligand>
</feature>
<reference evidence="14" key="1">
    <citation type="submission" date="2016-09" db="EMBL/GenBank/DDBJ databases">
        <authorList>
            <person name="Varghese N."/>
            <person name="Submissions S."/>
        </authorList>
    </citation>
    <scope>NUCLEOTIDE SEQUENCE [LARGE SCALE GENOMIC DNA]</scope>
    <source>
        <strain evidence="14">25nlg</strain>
    </source>
</reference>
<comment type="catalytic activity">
    <reaction evidence="7 9 10">
        <text>2-(2-carboxy-4-methylthiazol-5-yl)ethyl phosphate + 4-amino-2-methyl-5-(diphosphooxymethyl)pyrimidine + 2 H(+) = thiamine phosphate + CO2 + diphosphate</text>
        <dbReference type="Rhea" id="RHEA:47848"/>
        <dbReference type="ChEBI" id="CHEBI:15378"/>
        <dbReference type="ChEBI" id="CHEBI:16526"/>
        <dbReference type="ChEBI" id="CHEBI:33019"/>
        <dbReference type="ChEBI" id="CHEBI:37575"/>
        <dbReference type="ChEBI" id="CHEBI:57841"/>
        <dbReference type="ChEBI" id="CHEBI:62890"/>
        <dbReference type="EC" id="2.5.1.3"/>
    </reaction>
</comment>
<dbReference type="InterPro" id="IPR022998">
    <property type="entry name" value="ThiamineP_synth_TenI"/>
</dbReference>
<dbReference type="GO" id="GO:0000287">
    <property type="term" value="F:magnesium ion binding"/>
    <property type="evidence" value="ECO:0007669"/>
    <property type="project" value="UniProtKB-UniRule"/>
</dbReference>
<dbReference type="GO" id="GO:0009228">
    <property type="term" value="P:thiamine biosynthetic process"/>
    <property type="evidence" value="ECO:0007669"/>
    <property type="project" value="UniProtKB-KW"/>
</dbReference>
<dbReference type="RefSeq" id="WP_090775522.1">
    <property type="nucleotide sequence ID" value="NZ_FMYM01000005.1"/>
</dbReference>
<dbReference type="InterPro" id="IPR013785">
    <property type="entry name" value="Aldolase_TIM"/>
</dbReference>
<dbReference type="UniPathway" id="UPA00060">
    <property type="reaction ID" value="UER00141"/>
</dbReference>
<dbReference type="CDD" id="cd00564">
    <property type="entry name" value="TMP_TenI"/>
    <property type="match status" value="1"/>
</dbReference>